<evidence type="ECO:0000259" key="1">
    <source>
        <dbReference type="Pfam" id="PF01637"/>
    </source>
</evidence>
<evidence type="ECO:0000259" key="2">
    <source>
        <dbReference type="Pfam" id="PF21100"/>
    </source>
</evidence>
<sequence>MLFDPRPKERRSEIFDRDEEIKALLEGMKNYPITLLIGIRRVGKSSILRVALNECEGIGIYIDARRLYSTGGSVSQAALVGEIRNILAGKGHVGFLRGISVERVTIAGVQLKPRETTFVDLLEFLNSLGRKAGKKVIIAFDEAQYLRFYGSRGGKELLAAIAYAYDSLESLGFVFTGSEVGLLHDFLGLEDYSSPLYGRIYEEVEVKPFRRELSREFLRRGFEEVNMRVPAEEIEAAVEELDGIPGWLVEFGFHYWKRGDFERALDMTMRKARALIREELLELEKRSGRYKLILHAVAMGLTSWSSIKDYVEARAGPITNARLSELLRNLEKMGWITKEEGKYRIIDPIVEKVLKE</sequence>
<dbReference type="Pfam" id="PF21100">
    <property type="entry name" value="WHD_MCM"/>
    <property type="match status" value="1"/>
</dbReference>
<dbReference type="GeneID" id="33331941"/>
<dbReference type="InterPro" id="IPR036388">
    <property type="entry name" value="WH-like_DNA-bd_sf"/>
</dbReference>
<dbReference type="GO" id="GO:0005524">
    <property type="term" value="F:ATP binding"/>
    <property type="evidence" value="ECO:0007669"/>
    <property type="project" value="InterPro"/>
</dbReference>
<dbReference type="InterPro" id="IPR036390">
    <property type="entry name" value="WH_DNA-bd_sf"/>
</dbReference>
<dbReference type="Gene3D" id="1.10.8.60">
    <property type="match status" value="1"/>
</dbReference>
<dbReference type="RefSeq" id="WP_088885270.1">
    <property type="nucleotide sequence ID" value="NZ_CP014855.1"/>
</dbReference>
<dbReference type="InterPro" id="IPR027417">
    <property type="entry name" value="P-loop_NTPase"/>
</dbReference>
<proteinExistence type="predicted"/>
<reference evidence="3 4" key="1">
    <citation type="submission" date="2016-03" db="EMBL/GenBank/DDBJ databases">
        <title>Complete genome sequence of Thermococcus gorgonarius.</title>
        <authorList>
            <person name="Oger P.M."/>
        </authorList>
    </citation>
    <scope>NUCLEOTIDE SEQUENCE [LARGE SCALE GENOMIC DNA]</scope>
    <source>
        <strain evidence="3 4">W-12</strain>
    </source>
</reference>
<dbReference type="AlphaFoldDB" id="A0A2Z2MAJ6"/>
<dbReference type="InterPro" id="IPR011579">
    <property type="entry name" value="ATPase_dom"/>
</dbReference>
<name>A0A2Z2MAJ6_THEGO</name>
<dbReference type="PANTHER" id="PTHR34301">
    <property type="entry name" value="DNA-BINDING PROTEIN-RELATED"/>
    <property type="match status" value="1"/>
</dbReference>
<organism evidence="3 4">
    <name type="scientific">Thermococcus gorgonarius</name>
    <dbReference type="NCBI Taxonomy" id="71997"/>
    <lineage>
        <taxon>Archaea</taxon>
        <taxon>Methanobacteriati</taxon>
        <taxon>Methanobacteriota</taxon>
        <taxon>Thermococci</taxon>
        <taxon>Thermococcales</taxon>
        <taxon>Thermococcaceae</taxon>
        <taxon>Thermococcus</taxon>
    </lineage>
</organism>
<evidence type="ECO:0000313" key="3">
    <source>
        <dbReference type="EMBL" id="ASJ00934.1"/>
    </source>
</evidence>
<dbReference type="Gene3D" id="1.10.10.10">
    <property type="entry name" value="Winged helix-like DNA-binding domain superfamily/Winged helix DNA-binding domain"/>
    <property type="match status" value="1"/>
</dbReference>
<evidence type="ECO:0000313" key="4">
    <source>
        <dbReference type="Proteomes" id="UP000250134"/>
    </source>
</evidence>
<keyword evidence="4" id="KW-1185">Reference proteome</keyword>
<feature type="domain" description="MCM C-terminal" evidence="2">
    <location>
        <begin position="284"/>
        <end position="345"/>
    </location>
</feature>
<gene>
    <name evidence="3" type="ORF">A3K92_05280</name>
</gene>
<accession>A0A2Z2MAJ6</accession>
<dbReference type="EMBL" id="CP014855">
    <property type="protein sequence ID" value="ASJ00934.1"/>
    <property type="molecule type" value="Genomic_DNA"/>
</dbReference>
<dbReference type="PANTHER" id="PTHR34301:SF8">
    <property type="entry name" value="ATPASE DOMAIN-CONTAINING PROTEIN"/>
    <property type="match status" value="1"/>
</dbReference>
<dbReference type="SUPFAM" id="SSF52540">
    <property type="entry name" value="P-loop containing nucleoside triphosphate hydrolases"/>
    <property type="match status" value="1"/>
</dbReference>
<dbReference type="SUPFAM" id="SSF46785">
    <property type="entry name" value="Winged helix' DNA-binding domain"/>
    <property type="match status" value="1"/>
</dbReference>
<protein>
    <submittedName>
        <fullName evidence="3">AAA family ATPase</fullName>
    </submittedName>
</protein>
<feature type="domain" description="ATPase" evidence="1">
    <location>
        <begin position="15"/>
        <end position="251"/>
    </location>
</feature>
<dbReference type="Pfam" id="PF01637">
    <property type="entry name" value="ATPase_2"/>
    <property type="match status" value="1"/>
</dbReference>
<dbReference type="KEGG" id="tgg:A3K92_05280"/>
<dbReference type="Gene3D" id="3.40.50.300">
    <property type="entry name" value="P-loop containing nucleotide triphosphate hydrolases"/>
    <property type="match status" value="1"/>
</dbReference>
<dbReference type="InterPro" id="IPR048907">
    <property type="entry name" value="WHD_MCM_arc"/>
</dbReference>
<dbReference type="OrthoDB" id="132045at2157"/>
<dbReference type="Proteomes" id="UP000250134">
    <property type="component" value="Chromosome"/>
</dbReference>